<dbReference type="EMBL" id="CAFAAN010000015">
    <property type="protein sequence ID" value="CAB4811201.1"/>
    <property type="molecule type" value="Genomic_DNA"/>
</dbReference>
<dbReference type="EMBL" id="CAFBNM010000008">
    <property type="protein sequence ID" value="CAB4957581.1"/>
    <property type="molecule type" value="Genomic_DNA"/>
</dbReference>
<dbReference type="EMBL" id="CAFBPO010000023">
    <property type="protein sequence ID" value="CAB5028708.1"/>
    <property type="molecule type" value="Genomic_DNA"/>
</dbReference>
<proteinExistence type="predicted"/>
<gene>
    <name evidence="1" type="ORF">UFOPK2772_01137</name>
    <name evidence="2" type="ORF">UFOPK2850_00770</name>
    <name evidence="3" type="ORF">UFOPK3027_01342</name>
    <name evidence="4" type="ORF">UFOPK3256_01283</name>
    <name evidence="5" type="ORF">UFOPK3827_01010</name>
    <name evidence="6" type="ORF">UFOPK3982_00918</name>
    <name evidence="7" type="ORF">UFOPK4120_01376</name>
    <name evidence="8" type="ORF">UFOPK4404_00831</name>
</gene>
<evidence type="ECO:0000313" key="3">
    <source>
        <dbReference type="EMBL" id="CAB4811201.1"/>
    </source>
</evidence>
<sequence length="48" mass="4964">MNVKAPEPDPPDPTSERVLPYTTVSETKLNAACVARDVVAGAAADPPT</sequence>
<protein>
    <submittedName>
        <fullName evidence="7">Unannotated protein</fullName>
    </submittedName>
</protein>
<accession>A0A6J7RJW6</accession>
<evidence type="ECO:0000313" key="7">
    <source>
        <dbReference type="EMBL" id="CAB5028708.1"/>
    </source>
</evidence>
<dbReference type="EMBL" id="CAFBQY010000007">
    <property type="protein sequence ID" value="CAB5073160.1"/>
    <property type="molecule type" value="Genomic_DNA"/>
</dbReference>
<evidence type="ECO:0000313" key="4">
    <source>
        <dbReference type="EMBL" id="CAB4844363.1"/>
    </source>
</evidence>
<dbReference type="EMBL" id="CAEZZH010000008">
    <property type="protein sequence ID" value="CAB4756052.1"/>
    <property type="molecule type" value="Genomic_DNA"/>
</dbReference>
<reference evidence="7" key="1">
    <citation type="submission" date="2020-05" db="EMBL/GenBank/DDBJ databases">
        <authorList>
            <person name="Chiriac C."/>
            <person name="Salcher M."/>
            <person name="Ghai R."/>
            <person name="Kavagutti S V."/>
        </authorList>
    </citation>
    <scope>NUCLEOTIDE SEQUENCE</scope>
</reference>
<evidence type="ECO:0000313" key="2">
    <source>
        <dbReference type="EMBL" id="CAB4756052.1"/>
    </source>
</evidence>
<evidence type="ECO:0000313" key="8">
    <source>
        <dbReference type="EMBL" id="CAB5073160.1"/>
    </source>
</evidence>
<evidence type="ECO:0000313" key="6">
    <source>
        <dbReference type="EMBL" id="CAB4987728.1"/>
    </source>
</evidence>
<organism evidence="7">
    <name type="scientific">freshwater metagenome</name>
    <dbReference type="NCBI Taxonomy" id="449393"/>
    <lineage>
        <taxon>unclassified sequences</taxon>
        <taxon>metagenomes</taxon>
        <taxon>ecological metagenomes</taxon>
    </lineage>
</organism>
<dbReference type="AlphaFoldDB" id="A0A6J7RJW6"/>
<evidence type="ECO:0000313" key="1">
    <source>
        <dbReference type="EMBL" id="CAB4743112.1"/>
    </source>
</evidence>
<dbReference type="EMBL" id="CAEZYT010000089">
    <property type="protein sequence ID" value="CAB4743112.1"/>
    <property type="molecule type" value="Genomic_DNA"/>
</dbReference>
<evidence type="ECO:0000313" key="5">
    <source>
        <dbReference type="EMBL" id="CAB4957581.1"/>
    </source>
</evidence>
<name>A0A6J7RJW6_9ZZZZ</name>
<dbReference type="EMBL" id="CAFBOO010000007">
    <property type="protein sequence ID" value="CAB4987728.1"/>
    <property type="molecule type" value="Genomic_DNA"/>
</dbReference>
<dbReference type="EMBL" id="CAFAZW010000024">
    <property type="protein sequence ID" value="CAB4844363.1"/>
    <property type="molecule type" value="Genomic_DNA"/>
</dbReference>